<reference evidence="3 4" key="1">
    <citation type="submission" date="2017-01" db="EMBL/GenBank/DDBJ databases">
        <authorList>
            <person name="Mah S.A."/>
            <person name="Swanson W.J."/>
            <person name="Moy G.W."/>
            <person name="Vacquier V.D."/>
        </authorList>
    </citation>
    <scope>NUCLEOTIDE SEQUENCE [LARGE SCALE GENOMIC DNA]</scope>
    <source>
        <strain evidence="3 4">DCY110</strain>
    </source>
</reference>
<sequence length="211" mass="23355">MKKFCLVLLLTLGSSGLWAQASAPPSKPLAGGLDVAAERSRISAERQQVEARFKAEETACYQKFAVNDCINASRVVRREKLADLRRQEISLNDAERKRKGAEQIQRMEDKQKDQVPPQPMHQRERGKPANPGQAGQTGEQAPREASAPKVPKPRTPHVPVVKDPAVAAAEAAQERERYERKLEEAAAHKAQLAKRNAERTKPRAQPLPPAP</sequence>
<protein>
    <submittedName>
        <fullName evidence="3">Uncharacterized protein</fullName>
    </submittedName>
</protein>
<dbReference type="Proteomes" id="UP000186609">
    <property type="component" value="Chromosome"/>
</dbReference>
<feature type="chain" id="PRO_5012117022" evidence="2">
    <location>
        <begin position="20"/>
        <end position="211"/>
    </location>
</feature>
<feature type="compositionally biased region" description="Basic and acidic residues" evidence="1">
    <location>
        <begin position="172"/>
        <end position="187"/>
    </location>
</feature>
<proteinExistence type="predicted"/>
<evidence type="ECO:0000256" key="1">
    <source>
        <dbReference type="SAM" id="MobiDB-lite"/>
    </source>
</evidence>
<dbReference type="KEGG" id="rhy:RD110_08980"/>
<accession>A0A1P8JU61</accession>
<evidence type="ECO:0000256" key="2">
    <source>
        <dbReference type="SAM" id="SignalP"/>
    </source>
</evidence>
<feature type="region of interest" description="Disordered" evidence="1">
    <location>
        <begin position="93"/>
        <end position="211"/>
    </location>
</feature>
<keyword evidence="4" id="KW-1185">Reference proteome</keyword>
<gene>
    <name evidence="3" type="ORF">RD110_08980</name>
</gene>
<feature type="signal peptide" evidence="2">
    <location>
        <begin position="1"/>
        <end position="19"/>
    </location>
</feature>
<name>A0A1P8JU61_9BURK</name>
<keyword evidence="2" id="KW-0732">Signal</keyword>
<dbReference type="EMBL" id="CP019236">
    <property type="protein sequence ID" value="APW37310.1"/>
    <property type="molecule type" value="Genomic_DNA"/>
</dbReference>
<evidence type="ECO:0000313" key="4">
    <source>
        <dbReference type="Proteomes" id="UP000186609"/>
    </source>
</evidence>
<organism evidence="3 4">
    <name type="scientific">Rhodoferax koreensis</name>
    <dbReference type="NCBI Taxonomy" id="1842727"/>
    <lineage>
        <taxon>Bacteria</taxon>
        <taxon>Pseudomonadati</taxon>
        <taxon>Pseudomonadota</taxon>
        <taxon>Betaproteobacteria</taxon>
        <taxon>Burkholderiales</taxon>
        <taxon>Comamonadaceae</taxon>
        <taxon>Rhodoferax</taxon>
    </lineage>
</organism>
<dbReference type="OrthoDB" id="8914044at2"/>
<dbReference type="STRING" id="1842727.RD110_08980"/>
<evidence type="ECO:0000313" key="3">
    <source>
        <dbReference type="EMBL" id="APW37310.1"/>
    </source>
</evidence>
<dbReference type="RefSeq" id="WP_076198703.1">
    <property type="nucleotide sequence ID" value="NZ_CP019236.1"/>
</dbReference>
<dbReference type="AlphaFoldDB" id="A0A1P8JU61"/>